<evidence type="ECO:0000259" key="1">
    <source>
        <dbReference type="PROSITE" id="PS50179"/>
    </source>
</evidence>
<dbReference type="RefSeq" id="WP_035666423.1">
    <property type="nucleotide sequence ID" value="NZ_BAUV01000034.1"/>
</dbReference>
<gene>
    <name evidence="2" type="ORF">JCM9157_3624</name>
</gene>
<dbReference type="InterPro" id="IPR005358">
    <property type="entry name" value="Puta_zinc/iron-chelating_dom"/>
</dbReference>
<organism evidence="2 3">
    <name type="scientific">Halalkalibacter akibai (strain ATCC 43226 / DSM 21942 / CIP 109018 / JCM 9157 / 1139)</name>
    <name type="common">Bacillus akibai</name>
    <dbReference type="NCBI Taxonomy" id="1236973"/>
    <lineage>
        <taxon>Bacteria</taxon>
        <taxon>Bacillati</taxon>
        <taxon>Bacillota</taxon>
        <taxon>Bacilli</taxon>
        <taxon>Bacillales</taxon>
        <taxon>Bacillaceae</taxon>
        <taxon>Halalkalibacter</taxon>
    </lineage>
</organism>
<comment type="caution">
    <text evidence="2">The sequence shown here is derived from an EMBL/GenBank/DDBJ whole genome shotgun (WGS) entry which is preliminary data.</text>
</comment>
<keyword evidence="3" id="KW-1185">Reference proteome</keyword>
<dbReference type="AlphaFoldDB" id="W4QWE6"/>
<dbReference type="OrthoDB" id="9810361at2"/>
<dbReference type="PROSITE" id="PS50179">
    <property type="entry name" value="VHS"/>
    <property type="match status" value="1"/>
</dbReference>
<reference evidence="2 3" key="1">
    <citation type="journal article" date="2014" name="Genome Announc.">
        <title>Draft Genome Sequences of Three Alkaliphilic Bacillus Strains, Bacillus wakoensis JCM 9140T, Bacillus akibai JCM 9157T, and Bacillus hemicellulosilyticus JCM 9152T.</title>
        <authorList>
            <person name="Yuki M."/>
            <person name="Oshima K."/>
            <person name="Suda W."/>
            <person name="Oshida Y."/>
            <person name="Kitamura K."/>
            <person name="Iida T."/>
            <person name="Hattori M."/>
            <person name="Ohkuma M."/>
        </authorList>
    </citation>
    <scope>NUCLEOTIDE SEQUENCE [LARGE SCALE GENOMIC DNA]</scope>
    <source>
        <strain evidence="2 3">JCM 9157</strain>
    </source>
</reference>
<dbReference type="eggNOG" id="COG0727">
    <property type="taxonomic scope" value="Bacteria"/>
</dbReference>
<accession>W4QWE6</accession>
<evidence type="ECO:0000313" key="2">
    <source>
        <dbReference type="EMBL" id="GAE36440.1"/>
    </source>
</evidence>
<dbReference type="EMBL" id="BAUV01000034">
    <property type="protein sequence ID" value="GAE36440.1"/>
    <property type="molecule type" value="Genomic_DNA"/>
</dbReference>
<dbReference type="GO" id="GO:0043130">
    <property type="term" value="F:ubiquitin binding"/>
    <property type="evidence" value="ECO:0007669"/>
    <property type="project" value="InterPro"/>
</dbReference>
<dbReference type="STRING" id="1236973.JCM9157_3624"/>
<dbReference type="Pfam" id="PF03692">
    <property type="entry name" value="CxxCxxCC"/>
    <property type="match status" value="1"/>
</dbReference>
<evidence type="ECO:0000313" key="3">
    <source>
        <dbReference type="Proteomes" id="UP000018896"/>
    </source>
</evidence>
<name>W4QWE6_HALA3</name>
<feature type="domain" description="VHS" evidence="1">
    <location>
        <begin position="12"/>
        <end position="152"/>
    </location>
</feature>
<dbReference type="GO" id="GO:0035091">
    <property type="term" value="F:phosphatidylinositol binding"/>
    <property type="evidence" value="ECO:0007669"/>
    <property type="project" value="InterPro"/>
</dbReference>
<dbReference type="InterPro" id="IPR002014">
    <property type="entry name" value="VHS_dom"/>
</dbReference>
<dbReference type="Proteomes" id="UP000018896">
    <property type="component" value="Unassembled WGS sequence"/>
</dbReference>
<protein>
    <recommendedName>
        <fullName evidence="1">VHS domain-containing protein</fullName>
    </recommendedName>
</protein>
<sequence length="250" mass="29235">MKQPLNYKEMISKVEEINTRNYDYEQPFFDAVDQLLDESEGKHVAKLLTESFERMLTQVSTEMNIIEQELSLTPSCKAGCAHCCYFPVLSTRLEAKMMLMFIHQLPKERKEKLLNQIKSYSKQFSAKLEDVKQINFKTDESYKMKYINLKLPCVFLDEKSKKCTAYDIRPVSCRTYVNYVDVNVCEKEDLPEGPVTFEFLHHYYVQGMNEIIVEILEVVKDKDLGFSYPKDAADVHYLPILLEEELAAFL</sequence>
<proteinExistence type="predicted"/>